<proteinExistence type="predicted"/>
<dbReference type="NCBIfam" id="TIGR02378">
    <property type="entry name" value="nirD_assim_sml"/>
    <property type="match status" value="1"/>
</dbReference>
<dbReference type="CDD" id="cd03529">
    <property type="entry name" value="Rieske_NirD"/>
    <property type="match status" value="1"/>
</dbReference>
<evidence type="ECO:0000256" key="5">
    <source>
        <dbReference type="ARBA" id="ARBA00023014"/>
    </source>
</evidence>
<dbReference type="InterPro" id="IPR017881">
    <property type="entry name" value="NirD"/>
</dbReference>
<accession>A0ABR8NLL0</accession>
<keyword evidence="5" id="KW-0411">Iron-sulfur</keyword>
<comment type="caution">
    <text evidence="8">The sequence shown here is derived from an EMBL/GenBank/DDBJ whole genome shotgun (WGS) entry which is preliminary data.</text>
</comment>
<organism evidence="8 9">
    <name type="scientific">Microbacterium helvum</name>
    <dbReference type="NCBI Taxonomy" id="2773713"/>
    <lineage>
        <taxon>Bacteria</taxon>
        <taxon>Bacillati</taxon>
        <taxon>Actinomycetota</taxon>
        <taxon>Actinomycetes</taxon>
        <taxon>Micrococcales</taxon>
        <taxon>Microbacteriaceae</taxon>
        <taxon>Microbacterium</taxon>
    </lineage>
</organism>
<evidence type="ECO:0000256" key="1">
    <source>
        <dbReference type="ARBA" id="ARBA00022714"/>
    </source>
</evidence>
<dbReference type="PANTHER" id="PTHR40562">
    <property type="match status" value="1"/>
</dbReference>
<reference evidence="8 9" key="1">
    <citation type="submission" date="2020-09" db="EMBL/GenBank/DDBJ databases">
        <title>Isolation and identification of active actinomycetes.</title>
        <authorList>
            <person name="Li X."/>
        </authorList>
    </citation>
    <scope>NUCLEOTIDE SEQUENCE [LARGE SCALE GENOMIC DNA]</scope>
    <source>
        <strain evidence="8 9">NEAU-LLC</strain>
    </source>
</reference>
<keyword evidence="4" id="KW-0408">Iron</keyword>
<keyword evidence="9" id="KW-1185">Reference proteome</keyword>
<gene>
    <name evidence="8" type="primary">nirD</name>
    <name evidence="8" type="ORF">IF188_07545</name>
</gene>
<dbReference type="Gene3D" id="2.102.10.10">
    <property type="entry name" value="Rieske [2Fe-2S] iron-sulphur domain"/>
    <property type="match status" value="1"/>
</dbReference>
<evidence type="ECO:0000259" key="7">
    <source>
        <dbReference type="PROSITE" id="PS51296"/>
    </source>
</evidence>
<dbReference type="Proteomes" id="UP000598426">
    <property type="component" value="Unassembled WGS sequence"/>
</dbReference>
<keyword evidence="2" id="KW-0479">Metal-binding</keyword>
<dbReference type="SUPFAM" id="SSF50022">
    <property type="entry name" value="ISP domain"/>
    <property type="match status" value="1"/>
</dbReference>
<evidence type="ECO:0000313" key="9">
    <source>
        <dbReference type="Proteomes" id="UP000598426"/>
    </source>
</evidence>
<dbReference type="InterPro" id="IPR017941">
    <property type="entry name" value="Rieske_2Fe-2S"/>
</dbReference>
<dbReference type="InterPro" id="IPR012748">
    <property type="entry name" value="Rieske-like_NirD"/>
</dbReference>
<evidence type="ECO:0000256" key="6">
    <source>
        <dbReference type="ARBA" id="ARBA00023063"/>
    </source>
</evidence>
<feature type="domain" description="Rieske" evidence="7">
    <location>
        <begin position="21"/>
        <end position="129"/>
    </location>
</feature>
<dbReference type="PROSITE" id="PS51300">
    <property type="entry name" value="NIRD"/>
    <property type="match status" value="1"/>
</dbReference>
<dbReference type="EMBL" id="JACXZS010000004">
    <property type="protein sequence ID" value="MBD3941547.1"/>
    <property type="molecule type" value="Genomic_DNA"/>
</dbReference>
<dbReference type="PANTHER" id="PTHR40562:SF1">
    <property type="entry name" value="NITRITE REDUCTASE (NADH) SMALL SUBUNIT"/>
    <property type="match status" value="1"/>
</dbReference>
<sequence>MTLIEQQTTADAPTPERRGWVPVCDLADLEIERGRAALLGGTQIALFLTRGADGGDGRVYAVSNFDPYSRANVISRGIVGTRQDVPTVASPMFKQVFDLRTGICLDSQGKDPVDLHAWPTAVADGVVLVRCDERIDIGGAS</sequence>
<name>A0ABR8NLL0_9MICO</name>
<dbReference type="RefSeq" id="WP_191171170.1">
    <property type="nucleotide sequence ID" value="NZ_JACXZS010000004.1"/>
</dbReference>
<protein>
    <submittedName>
        <fullName evidence="8">Nitrite reductase small subunit NirD</fullName>
    </submittedName>
</protein>
<keyword evidence="3" id="KW-0560">Oxidoreductase</keyword>
<evidence type="ECO:0000256" key="4">
    <source>
        <dbReference type="ARBA" id="ARBA00023004"/>
    </source>
</evidence>
<evidence type="ECO:0000313" key="8">
    <source>
        <dbReference type="EMBL" id="MBD3941547.1"/>
    </source>
</evidence>
<evidence type="ECO:0000256" key="2">
    <source>
        <dbReference type="ARBA" id="ARBA00022723"/>
    </source>
</evidence>
<dbReference type="InterPro" id="IPR036922">
    <property type="entry name" value="Rieske_2Fe-2S_sf"/>
</dbReference>
<dbReference type="Pfam" id="PF13806">
    <property type="entry name" value="Rieske_2"/>
    <property type="match status" value="1"/>
</dbReference>
<evidence type="ECO:0000256" key="3">
    <source>
        <dbReference type="ARBA" id="ARBA00023002"/>
    </source>
</evidence>
<keyword evidence="6" id="KW-0534">Nitrate assimilation</keyword>
<keyword evidence="1" id="KW-0001">2Fe-2S</keyword>
<dbReference type="PROSITE" id="PS51296">
    <property type="entry name" value="RIESKE"/>
    <property type="match status" value="1"/>
</dbReference>